<gene>
    <name evidence="3" type="ORF">J2X19_000945</name>
</gene>
<evidence type="ECO:0000313" key="3">
    <source>
        <dbReference type="EMBL" id="MDR7376287.1"/>
    </source>
</evidence>
<organism evidence="3 4">
    <name type="scientific">Rhodoferax ferrireducens</name>
    <dbReference type="NCBI Taxonomy" id="192843"/>
    <lineage>
        <taxon>Bacteria</taxon>
        <taxon>Pseudomonadati</taxon>
        <taxon>Pseudomonadota</taxon>
        <taxon>Betaproteobacteria</taxon>
        <taxon>Burkholderiales</taxon>
        <taxon>Comamonadaceae</taxon>
        <taxon>Rhodoferax</taxon>
    </lineage>
</organism>
<dbReference type="SUPFAM" id="SSF53756">
    <property type="entry name" value="UDP-Glycosyltransferase/glycogen phosphorylase"/>
    <property type="match status" value="1"/>
</dbReference>
<dbReference type="Pfam" id="PF13692">
    <property type="entry name" value="Glyco_trans_1_4"/>
    <property type="match status" value="1"/>
</dbReference>
<sequence length="713" mass="79512">MSLNIVQHCIKRYNVVALCLEPGILSESFRQAGAITIISSEIRRHSVLVQEVLEDLCGRFKFKYALINSIESREVLPALAQHFVPTISLIHEFASYTRPRSAFRDTLLWSTDVVFSARVTMENALIECPDFGKRSAQILPQGRCLVPVGEFGAEHQQVESIRIRQLIRPTHLAKDTVVVLGAGFVQLRKGVDLFIECAARVLGSPDGVQYRFVWVGKGYDPEHDVNYSVYLADQVRRANLQDHVVFIDETTAIEAAYEEADLLLLSSRLDPLPNVAIDAMVHAVPVLCFDKTTGIADFLIESGLKDACVARYLDCGEMAEKIRALARSPQERAAVADLTRIASSAFFQMEDYVARLESLAQNVCERNRQEQADTQTILDSGLFQRDFCCPPHAQGRTVEAEVRAYVRAWASGIGRRKPQPGFHPGIYLEQHGLTAKTSDPFADYLRAGRPEGPWHYQVIESGVEQRPVVMGQSRVALHLHVHYPELLVQILERLKHNHVRPDLFVSVNSEEVRNAAIQELKAYAGKVVAVELVPNRGRDIGPLLTTFASKLLGQYDIIGHLHTKKSADVKDVRMGQSWYQFLLENLLGSAAAGSMADAILAAMQADTSIGMVFPDDPHILGLTVNRQETELLAPRLGVQALPEHFNFPVGSMFWAQTAALEPLMRLGWTYADYPEEPLPYDGTRLHAVERLFALGLTPLRLRSASSHVTDLTR</sequence>
<dbReference type="Gene3D" id="3.40.50.2000">
    <property type="entry name" value="Glycogen Phosphorylase B"/>
    <property type="match status" value="1"/>
</dbReference>
<dbReference type="PANTHER" id="PTHR12526:SF629">
    <property type="entry name" value="TEICHURONIC ACID BIOSYNTHESIS GLYCOSYLTRANSFERASE TUAH-RELATED"/>
    <property type="match status" value="1"/>
</dbReference>
<proteinExistence type="predicted"/>
<dbReference type="Pfam" id="PF05045">
    <property type="entry name" value="RgpF"/>
    <property type="match status" value="1"/>
</dbReference>
<keyword evidence="4" id="KW-1185">Reference proteome</keyword>
<reference evidence="3 4" key="1">
    <citation type="submission" date="2023-07" db="EMBL/GenBank/DDBJ databases">
        <title>Sorghum-associated microbial communities from plants grown in Nebraska, USA.</title>
        <authorList>
            <person name="Schachtman D."/>
        </authorList>
    </citation>
    <scope>NUCLEOTIDE SEQUENCE [LARGE SCALE GENOMIC DNA]</scope>
    <source>
        <strain evidence="3 4">BE313</strain>
    </source>
</reference>
<keyword evidence="2" id="KW-0808">Transferase</keyword>
<evidence type="ECO:0000256" key="1">
    <source>
        <dbReference type="ARBA" id="ARBA00022676"/>
    </source>
</evidence>
<dbReference type="EMBL" id="JAVDXT010000001">
    <property type="protein sequence ID" value="MDR7376287.1"/>
    <property type="molecule type" value="Genomic_DNA"/>
</dbReference>
<dbReference type="PANTHER" id="PTHR12526">
    <property type="entry name" value="GLYCOSYLTRANSFERASE"/>
    <property type="match status" value="1"/>
</dbReference>
<evidence type="ECO:0000313" key="4">
    <source>
        <dbReference type="Proteomes" id="UP001180487"/>
    </source>
</evidence>
<evidence type="ECO:0000256" key="2">
    <source>
        <dbReference type="ARBA" id="ARBA00022679"/>
    </source>
</evidence>
<dbReference type="InterPro" id="IPR007739">
    <property type="entry name" value="RgpF"/>
</dbReference>
<accession>A0ABU2C4N8</accession>
<protein>
    <submittedName>
        <fullName evidence="3">Glycosyltransferase involved in cell wall biosynthesis</fullName>
    </submittedName>
</protein>
<dbReference type="Proteomes" id="UP001180487">
    <property type="component" value="Unassembled WGS sequence"/>
</dbReference>
<name>A0ABU2C4N8_9BURK</name>
<dbReference type="RefSeq" id="WP_310371130.1">
    <property type="nucleotide sequence ID" value="NZ_JAVDXT010000001.1"/>
</dbReference>
<comment type="caution">
    <text evidence="3">The sequence shown here is derived from an EMBL/GenBank/DDBJ whole genome shotgun (WGS) entry which is preliminary data.</text>
</comment>
<keyword evidence="1" id="KW-0328">Glycosyltransferase</keyword>